<keyword evidence="6" id="KW-0472">Membrane</keyword>
<accession>A0A844XV63</accession>
<dbReference type="InterPro" id="IPR029063">
    <property type="entry name" value="SAM-dependent_MTases_sf"/>
</dbReference>
<evidence type="ECO:0000256" key="1">
    <source>
        <dbReference type="ARBA" id="ARBA00010815"/>
    </source>
</evidence>
<dbReference type="InterPro" id="IPR050723">
    <property type="entry name" value="CFA/CMAS"/>
</dbReference>
<evidence type="ECO:0000313" key="8">
    <source>
        <dbReference type="Proteomes" id="UP000444185"/>
    </source>
</evidence>
<proteinExistence type="inferred from homology"/>
<dbReference type="CDD" id="cd02440">
    <property type="entry name" value="AdoMet_MTases"/>
    <property type="match status" value="1"/>
</dbReference>
<dbReference type="EMBL" id="WTYF01000002">
    <property type="protein sequence ID" value="MXO49710.1"/>
    <property type="molecule type" value="Genomic_DNA"/>
</dbReference>
<evidence type="ECO:0000256" key="4">
    <source>
        <dbReference type="ARBA" id="ARBA00022691"/>
    </source>
</evidence>
<feature type="transmembrane region" description="Helical" evidence="6">
    <location>
        <begin position="29"/>
        <end position="57"/>
    </location>
</feature>
<keyword evidence="6" id="KW-0812">Transmembrane</keyword>
<comment type="caution">
    <text evidence="7">The sequence shown here is derived from an EMBL/GenBank/DDBJ whole genome shotgun (WGS) entry which is preliminary data.</text>
</comment>
<dbReference type="GO" id="GO:0032259">
    <property type="term" value="P:methylation"/>
    <property type="evidence" value="ECO:0007669"/>
    <property type="project" value="UniProtKB-KW"/>
</dbReference>
<evidence type="ECO:0000256" key="3">
    <source>
        <dbReference type="ARBA" id="ARBA00022679"/>
    </source>
</evidence>
<evidence type="ECO:0000313" key="7">
    <source>
        <dbReference type="EMBL" id="MXO49710.1"/>
    </source>
</evidence>
<keyword evidence="8" id="KW-1185">Reference proteome</keyword>
<feature type="transmembrane region" description="Helical" evidence="6">
    <location>
        <begin position="337"/>
        <end position="356"/>
    </location>
</feature>
<dbReference type="GO" id="GO:0006629">
    <property type="term" value="P:lipid metabolic process"/>
    <property type="evidence" value="ECO:0007669"/>
    <property type="project" value="UniProtKB-KW"/>
</dbReference>
<dbReference type="Pfam" id="PF02353">
    <property type="entry name" value="CMAS"/>
    <property type="match status" value="1"/>
</dbReference>
<organism evidence="7 8">
    <name type="scientific">Qipengyuania gaetbuli</name>
    <dbReference type="NCBI Taxonomy" id="266952"/>
    <lineage>
        <taxon>Bacteria</taxon>
        <taxon>Pseudomonadati</taxon>
        <taxon>Pseudomonadota</taxon>
        <taxon>Alphaproteobacteria</taxon>
        <taxon>Sphingomonadales</taxon>
        <taxon>Erythrobacteraceae</taxon>
        <taxon>Qipengyuania</taxon>
    </lineage>
</organism>
<dbReference type="OrthoDB" id="9815644at2"/>
<dbReference type="PANTHER" id="PTHR43667">
    <property type="entry name" value="CYCLOPROPANE-FATTY-ACYL-PHOSPHOLIPID SYNTHASE"/>
    <property type="match status" value="1"/>
</dbReference>
<dbReference type="RefSeq" id="WP_160606055.1">
    <property type="nucleotide sequence ID" value="NZ_WTYF01000002.1"/>
</dbReference>
<keyword evidence="3 7" id="KW-0808">Transferase</keyword>
<reference evidence="7 8" key="1">
    <citation type="submission" date="2019-12" db="EMBL/GenBank/DDBJ databases">
        <title>Genomic-based taxomic classification of the family Erythrobacteraceae.</title>
        <authorList>
            <person name="Xu L."/>
        </authorList>
    </citation>
    <scope>NUCLEOTIDE SEQUENCE [LARGE SCALE GENOMIC DNA]</scope>
    <source>
        <strain evidence="7 8">DSM 16225</strain>
    </source>
</reference>
<dbReference type="Gene3D" id="3.40.50.150">
    <property type="entry name" value="Vaccinia Virus protein VP39"/>
    <property type="match status" value="1"/>
</dbReference>
<gene>
    <name evidence="7" type="ORF">GRI42_00125</name>
</gene>
<evidence type="ECO:0000256" key="6">
    <source>
        <dbReference type="SAM" id="Phobius"/>
    </source>
</evidence>
<comment type="similarity">
    <text evidence="1">Belongs to the CFA/CMAS family.</text>
</comment>
<dbReference type="SUPFAM" id="SSF53335">
    <property type="entry name" value="S-adenosyl-L-methionine-dependent methyltransferases"/>
    <property type="match status" value="1"/>
</dbReference>
<keyword evidence="2 7" id="KW-0489">Methyltransferase</keyword>
<protein>
    <submittedName>
        <fullName evidence="7">Methyltransferase domain-containing protein</fullName>
    </submittedName>
</protein>
<evidence type="ECO:0000256" key="5">
    <source>
        <dbReference type="ARBA" id="ARBA00023098"/>
    </source>
</evidence>
<name>A0A844XV63_9SPHN</name>
<keyword evidence="4" id="KW-0949">S-adenosyl-L-methionine</keyword>
<dbReference type="AlphaFoldDB" id="A0A844XV63"/>
<dbReference type="Proteomes" id="UP000444185">
    <property type="component" value="Unassembled WGS sequence"/>
</dbReference>
<dbReference type="GO" id="GO:0008168">
    <property type="term" value="F:methyltransferase activity"/>
    <property type="evidence" value="ECO:0007669"/>
    <property type="project" value="UniProtKB-KW"/>
</dbReference>
<feature type="transmembrane region" description="Helical" evidence="6">
    <location>
        <begin position="63"/>
        <end position="80"/>
    </location>
</feature>
<keyword evidence="6" id="KW-1133">Transmembrane helix</keyword>
<dbReference type="PANTHER" id="PTHR43667:SF1">
    <property type="entry name" value="CYCLOPROPANE-FATTY-ACYL-PHOSPHOLIPID SYNTHASE"/>
    <property type="match status" value="1"/>
</dbReference>
<keyword evidence="5" id="KW-0443">Lipid metabolism</keyword>
<sequence length="394" mass="43926">MALAERSADIRAEADLRATSRQAGDLRSVLFLTPVSTAVWLGMIGVAGAICLVAGLSWWWLPVLAYAVLALHELLAFTVFHRGLFPSSERVARVYQWFTIFLGDRADLAARGDLTEGLFDGDFDKSIEQATRDKYRRIVELLGLKPGMRVLDVGCGLGDFLAYLKSLGIDGTGLTLSPDQQRIVEARGIAAHVLDFRKPLPAKLAGSFDAVTLIGSLEHFCTSYQMRDRSGTDEVYATVFRSASEALKTDTASGKVFSATLHSSASGGWTASDWLHAYSFHAHYSGLYPRIGDFDRLCAPWFEVEHLQDTTVDYQYSSIASSRHFGNFTVGWTARKVVAALLLLVVNPFAPWSWIYHLRRSWMWQFGGMDLEPRKARPAHALWYVHARRETSRP</sequence>
<evidence type="ECO:0000256" key="2">
    <source>
        <dbReference type="ARBA" id="ARBA00022603"/>
    </source>
</evidence>